<dbReference type="PROSITE" id="PS51293">
    <property type="entry name" value="SANT"/>
    <property type="match status" value="1"/>
</dbReference>
<feature type="region of interest" description="Disordered" evidence="10">
    <location>
        <begin position="138"/>
        <end position="186"/>
    </location>
</feature>
<keyword evidence="3" id="KW-0479">Metal-binding</keyword>
<dbReference type="SMART" id="SM01189">
    <property type="entry name" value="ELM2"/>
    <property type="match status" value="1"/>
</dbReference>
<accession>A0A158R687</accession>
<dbReference type="AlphaFoldDB" id="A0A158R687"/>
<reference evidence="14" key="1">
    <citation type="submission" date="2016-04" db="UniProtKB">
        <authorList>
            <consortium name="WormBaseParasite"/>
        </authorList>
    </citation>
    <scope>IDENTIFICATION</scope>
</reference>
<dbReference type="WBParaSite" id="SMUV_0001019301-mRNA-1">
    <property type="protein sequence ID" value="SMUV_0001019301-mRNA-1"/>
    <property type="gene ID" value="SMUV_0001019301"/>
</dbReference>
<dbReference type="GO" id="GO:0003714">
    <property type="term" value="F:transcription corepressor activity"/>
    <property type="evidence" value="ECO:0007669"/>
    <property type="project" value="TreeGrafter"/>
</dbReference>
<evidence type="ECO:0000256" key="9">
    <source>
        <dbReference type="ARBA" id="ARBA00023242"/>
    </source>
</evidence>
<feature type="domain" description="SANT" evidence="12">
    <location>
        <begin position="467"/>
        <end position="518"/>
    </location>
</feature>
<name>A0A158R687_9BILA</name>
<comment type="subcellular location">
    <subcellularLocation>
        <location evidence="1">Nucleus</location>
    </subcellularLocation>
</comment>
<evidence type="ECO:0000313" key="13">
    <source>
        <dbReference type="Proteomes" id="UP000046393"/>
    </source>
</evidence>
<keyword evidence="8" id="KW-0804">Transcription</keyword>
<evidence type="ECO:0000256" key="6">
    <source>
        <dbReference type="ARBA" id="ARBA00023015"/>
    </source>
</evidence>
<dbReference type="GO" id="GO:0008270">
    <property type="term" value="F:zinc ion binding"/>
    <property type="evidence" value="ECO:0007669"/>
    <property type="project" value="UniProtKB-KW"/>
</dbReference>
<keyword evidence="5" id="KW-0862">Zinc</keyword>
<feature type="compositionally biased region" description="Basic and acidic residues" evidence="10">
    <location>
        <begin position="147"/>
        <end position="160"/>
    </location>
</feature>
<keyword evidence="4" id="KW-0863">Zinc-finger</keyword>
<keyword evidence="13" id="KW-1185">Reference proteome</keyword>
<evidence type="ECO:0000259" key="11">
    <source>
        <dbReference type="PROSITE" id="PS51156"/>
    </source>
</evidence>
<protein>
    <submittedName>
        <fullName evidence="14">ELM2 domain-containing protein</fullName>
    </submittedName>
</protein>
<dbReference type="Gene3D" id="4.10.1240.50">
    <property type="match status" value="1"/>
</dbReference>
<dbReference type="Proteomes" id="UP000046393">
    <property type="component" value="Unplaced"/>
</dbReference>
<dbReference type="PANTHER" id="PTHR16089:SF28">
    <property type="entry name" value="REST COREPRESSOR"/>
    <property type="match status" value="1"/>
</dbReference>
<dbReference type="CDD" id="cd00167">
    <property type="entry name" value="SANT"/>
    <property type="match status" value="1"/>
</dbReference>
<evidence type="ECO:0000256" key="4">
    <source>
        <dbReference type="ARBA" id="ARBA00022771"/>
    </source>
</evidence>
<keyword evidence="2" id="KW-0678">Repressor</keyword>
<keyword evidence="6" id="KW-0805">Transcription regulation</keyword>
<dbReference type="Gene3D" id="1.10.10.60">
    <property type="entry name" value="Homeodomain-like"/>
    <property type="match status" value="1"/>
</dbReference>
<dbReference type="FunFam" id="1.10.10.60:FF:000012">
    <property type="entry name" value="Metastasis-associated 1 family, member 3"/>
    <property type="match status" value="1"/>
</dbReference>
<evidence type="ECO:0000259" key="12">
    <source>
        <dbReference type="PROSITE" id="PS51293"/>
    </source>
</evidence>
<dbReference type="InterPro" id="IPR001005">
    <property type="entry name" value="SANT/Myb"/>
</dbReference>
<dbReference type="InterPro" id="IPR051066">
    <property type="entry name" value="Trans_reg/Corepressor"/>
</dbReference>
<dbReference type="GO" id="GO:0003677">
    <property type="term" value="F:DNA binding"/>
    <property type="evidence" value="ECO:0007669"/>
    <property type="project" value="UniProtKB-KW"/>
</dbReference>
<evidence type="ECO:0000256" key="8">
    <source>
        <dbReference type="ARBA" id="ARBA00023163"/>
    </source>
</evidence>
<dbReference type="GO" id="GO:0000118">
    <property type="term" value="C:histone deacetylase complex"/>
    <property type="evidence" value="ECO:0007669"/>
    <property type="project" value="TreeGrafter"/>
</dbReference>
<organism evidence="13 14">
    <name type="scientific">Syphacia muris</name>
    <dbReference type="NCBI Taxonomy" id="451379"/>
    <lineage>
        <taxon>Eukaryota</taxon>
        <taxon>Metazoa</taxon>
        <taxon>Ecdysozoa</taxon>
        <taxon>Nematoda</taxon>
        <taxon>Chromadorea</taxon>
        <taxon>Rhabditida</taxon>
        <taxon>Spirurina</taxon>
        <taxon>Oxyuridomorpha</taxon>
        <taxon>Oxyuroidea</taxon>
        <taxon>Oxyuridae</taxon>
        <taxon>Syphacia</taxon>
    </lineage>
</organism>
<dbReference type="Gene3D" id="1.20.58.1880">
    <property type="match status" value="1"/>
</dbReference>
<dbReference type="SMART" id="SM00717">
    <property type="entry name" value="SANT"/>
    <property type="match status" value="2"/>
</dbReference>
<dbReference type="GO" id="GO:0006357">
    <property type="term" value="P:regulation of transcription by RNA polymerase II"/>
    <property type="evidence" value="ECO:0007669"/>
    <property type="project" value="TreeGrafter"/>
</dbReference>
<evidence type="ECO:0000313" key="14">
    <source>
        <dbReference type="WBParaSite" id="SMUV_0001019301-mRNA-1"/>
    </source>
</evidence>
<evidence type="ECO:0000256" key="2">
    <source>
        <dbReference type="ARBA" id="ARBA00022491"/>
    </source>
</evidence>
<dbReference type="PANTHER" id="PTHR16089">
    <property type="entry name" value="REST COREPRESSOR COREST PROTEIN-RELATED"/>
    <property type="match status" value="1"/>
</dbReference>
<dbReference type="GO" id="GO:0005667">
    <property type="term" value="C:transcription regulator complex"/>
    <property type="evidence" value="ECO:0007669"/>
    <property type="project" value="TreeGrafter"/>
</dbReference>
<dbReference type="InterPro" id="IPR000949">
    <property type="entry name" value="ELM2_dom"/>
</dbReference>
<evidence type="ECO:0000256" key="1">
    <source>
        <dbReference type="ARBA" id="ARBA00004123"/>
    </source>
</evidence>
<keyword evidence="7" id="KW-0238">DNA-binding</keyword>
<keyword evidence="9" id="KW-0539">Nucleus</keyword>
<dbReference type="SUPFAM" id="SSF46689">
    <property type="entry name" value="Homeodomain-like"/>
    <property type="match status" value="2"/>
</dbReference>
<dbReference type="PROSITE" id="PS51156">
    <property type="entry name" value="ELM2"/>
    <property type="match status" value="1"/>
</dbReference>
<evidence type="ECO:0000256" key="7">
    <source>
        <dbReference type="ARBA" id="ARBA00023125"/>
    </source>
</evidence>
<evidence type="ECO:0000256" key="5">
    <source>
        <dbReference type="ARBA" id="ARBA00022833"/>
    </source>
</evidence>
<dbReference type="Pfam" id="PF01448">
    <property type="entry name" value="ELM2"/>
    <property type="match status" value="1"/>
</dbReference>
<feature type="domain" description="ELM2" evidence="11">
    <location>
        <begin position="212"/>
        <end position="298"/>
    </location>
</feature>
<sequence>MDFATNIAKSSSVDAGHQMFAPIHLQLFNSPFNGAAELNVKEKQEQPLSPPPVLDCYASAKLSNESNAECLKIQPNQNDSNDDGPSTLTKEVATSAEEGQEKDINSTDQCLKSDQKSNAFTEVISNFSKCINIIDETEPTTSSQSKPKVEKPATRRDGKASSKSQSENIPLRRSERQIKRKWKDSQSTEGDSESIFKFLMNSSFLVVLTEKGIIHIGESFQAEVPKWTDNEKPLEYGSDSERECCMWKNNEKLDDFELEEYFQATNREAGVDLSTGLRALKCHNYDIDVALENIEKYQQDRKRPFSAEEQRLFFKGLTIYGKNFSTIHNELLPARKIWEIVEYYYDTKHTSCFGCIKKCCPKLLHLDMSDQQKITKSECDNCLGNIKNSSKVPTSLCGSCSLYLRRNKKMRPIFNYDKGIMDEVVTNKAKNGRQRHLFKSSAASLVSSSSSQPHACSFTSSKIKKLQAETRWTPYETEAAVKAFYTHGKDFQAVSAAIGTKSVAEVKKFFIEKQHAYRLDFVGFL</sequence>
<dbReference type="InterPro" id="IPR009057">
    <property type="entry name" value="Homeodomain-like_sf"/>
</dbReference>
<evidence type="ECO:0000256" key="3">
    <source>
        <dbReference type="ARBA" id="ARBA00022723"/>
    </source>
</evidence>
<evidence type="ECO:0000256" key="10">
    <source>
        <dbReference type="SAM" id="MobiDB-lite"/>
    </source>
</evidence>
<dbReference type="STRING" id="451379.A0A158R687"/>
<proteinExistence type="predicted"/>
<dbReference type="InterPro" id="IPR017884">
    <property type="entry name" value="SANT_dom"/>
</dbReference>